<keyword evidence="8" id="KW-0902">Two-component regulatory system</keyword>
<evidence type="ECO:0000256" key="7">
    <source>
        <dbReference type="ARBA" id="ARBA00022840"/>
    </source>
</evidence>
<dbReference type="PATRIC" id="fig|1216932.3.peg.2913"/>
<dbReference type="InterPro" id="IPR050482">
    <property type="entry name" value="Sensor_HK_TwoCompSys"/>
</dbReference>
<feature type="domain" description="Signal transduction histidine kinase subgroup 3 dimerisation and phosphoacceptor" evidence="11">
    <location>
        <begin position="181"/>
        <end position="247"/>
    </location>
</feature>
<evidence type="ECO:0000259" key="11">
    <source>
        <dbReference type="Pfam" id="PF07730"/>
    </source>
</evidence>
<dbReference type="GO" id="GO:0000155">
    <property type="term" value="F:phosphorelay sensor kinase activity"/>
    <property type="evidence" value="ECO:0007669"/>
    <property type="project" value="InterPro"/>
</dbReference>
<keyword evidence="4" id="KW-0808">Transferase</keyword>
<dbReference type="Gene3D" id="3.30.565.10">
    <property type="entry name" value="Histidine kinase-like ATPase, C-terminal domain"/>
    <property type="match status" value="1"/>
</dbReference>
<dbReference type="CDD" id="cd16917">
    <property type="entry name" value="HATPase_UhpB-NarQ-NarX-like"/>
    <property type="match status" value="1"/>
</dbReference>
<gene>
    <name evidence="12" type="ORF">CM240_2946</name>
</gene>
<feature type="transmembrane region" description="Helical" evidence="9">
    <location>
        <begin position="7"/>
        <end position="25"/>
    </location>
</feature>
<dbReference type="KEGG" id="clt:CM240_2946"/>
<dbReference type="GO" id="GO:0046983">
    <property type="term" value="F:protein dimerization activity"/>
    <property type="evidence" value="ECO:0007669"/>
    <property type="project" value="InterPro"/>
</dbReference>
<keyword evidence="7" id="KW-0067">ATP-binding</keyword>
<dbReference type="HOGENOM" id="CLU_000445_20_3_9"/>
<accession>W6S014</accession>
<evidence type="ECO:0000256" key="8">
    <source>
        <dbReference type="ARBA" id="ARBA00023012"/>
    </source>
</evidence>
<keyword evidence="13" id="KW-1185">Reference proteome</keyword>
<evidence type="ECO:0000259" key="10">
    <source>
        <dbReference type="Pfam" id="PF02518"/>
    </source>
</evidence>
<feature type="transmembrane region" description="Helical" evidence="9">
    <location>
        <begin position="31"/>
        <end position="50"/>
    </location>
</feature>
<evidence type="ECO:0000256" key="2">
    <source>
        <dbReference type="ARBA" id="ARBA00012438"/>
    </source>
</evidence>
<dbReference type="OrthoDB" id="9781904at2"/>
<evidence type="ECO:0000256" key="9">
    <source>
        <dbReference type="SAM" id="Phobius"/>
    </source>
</evidence>
<keyword evidence="5" id="KW-0547">Nucleotide-binding</keyword>
<dbReference type="STRING" id="1216932.CM240_2946"/>
<feature type="domain" description="Histidine kinase/HSP90-like ATPase" evidence="10">
    <location>
        <begin position="293"/>
        <end position="363"/>
    </location>
</feature>
<dbReference type="InterPro" id="IPR003594">
    <property type="entry name" value="HATPase_dom"/>
</dbReference>
<protein>
    <recommendedName>
        <fullName evidence="2">histidine kinase</fullName>
        <ecNumber evidence="2">2.7.13.3</ecNumber>
    </recommendedName>
</protein>
<name>W6S014_9CLOT</name>
<dbReference type="PANTHER" id="PTHR24421:SF10">
    <property type="entry name" value="NITRATE_NITRITE SENSOR PROTEIN NARQ"/>
    <property type="match status" value="1"/>
</dbReference>
<dbReference type="Gene3D" id="1.20.5.1930">
    <property type="match status" value="1"/>
</dbReference>
<organism evidence="12 13">
    <name type="scientific">Clostridium bornimense</name>
    <dbReference type="NCBI Taxonomy" id="1216932"/>
    <lineage>
        <taxon>Bacteria</taxon>
        <taxon>Bacillati</taxon>
        <taxon>Bacillota</taxon>
        <taxon>Clostridia</taxon>
        <taxon>Eubacteriales</taxon>
        <taxon>Clostridiaceae</taxon>
        <taxon>Clostridium</taxon>
    </lineage>
</organism>
<dbReference type="GO" id="GO:0016020">
    <property type="term" value="C:membrane"/>
    <property type="evidence" value="ECO:0007669"/>
    <property type="project" value="InterPro"/>
</dbReference>
<keyword evidence="9" id="KW-0472">Membrane</keyword>
<evidence type="ECO:0000313" key="13">
    <source>
        <dbReference type="Proteomes" id="UP000019426"/>
    </source>
</evidence>
<dbReference type="InterPro" id="IPR036890">
    <property type="entry name" value="HATPase_C_sf"/>
</dbReference>
<proteinExistence type="predicted"/>
<reference evidence="12 13" key="1">
    <citation type="submission" date="2013-11" db="EMBL/GenBank/DDBJ databases">
        <title>Complete genome sequence of Clostridum sp. M2/40.</title>
        <authorList>
            <person name="Wibberg D."/>
            <person name="Puehler A."/>
            <person name="Schlueter A."/>
        </authorList>
    </citation>
    <scope>NUCLEOTIDE SEQUENCE [LARGE SCALE GENOMIC DNA]</scope>
    <source>
        <strain evidence="13">M2/40</strain>
    </source>
</reference>
<keyword evidence="9" id="KW-1133">Transmembrane helix</keyword>
<evidence type="ECO:0000256" key="4">
    <source>
        <dbReference type="ARBA" id="ARBA00022679"/>
    </source>
</evidence>
<keyword evidence="3" id="KW-0597">Phosphoprotein</keyword>
<dbReference type="PANTHER" id="PTHR24421">
    <property type="entry name" value="NITRATE/NITRITE SENSOR PROTEIN NARX-RELATED"/>
    <property type="match status" value="1"/>
</dbReference>
<evidence type="ECO:0000256" key="3">
    <source>
        <dbReference type="ARBA" id="ARBA00022553"/>
    </source>
</evidence>
<evidence type="ECO:0000256" key="5">
    <source>
        <dbReference type="ARBA" id="ARBA00022741"/>
    </source>
</evidence>
<dbReference type="Pfam" id="PF02518">
    <property type="entry name" value="HATPase_c"/>
    <property type="match status" value="1"/>
</dbReference>
<evidence type="ECO:0000256" key="6">
    <source>
        <dbReference type="ARBA" id="ARBA00022777"/>
    </source>
</evidence>
<dbReference type="RefSeq" id="WP_044040230.1">
    <property type="nucleotide sequence ID" value="NZ_HG917869.1"/>
</dbReference>
<sequence>MKKSITAFIILISIGIIILTGVSWTSTEYTIYSILFMLLIDCIHLIKNIIKINYKIITLIELVLIVFSMFIGHTYTALLFTILLFDLFEDNLKLYTNVAISIFTLYLTSLEYISIKELIIISIIIIITNLYLYEIKDKLNEEEKYKRLNKYSSNSKIVMEKKIDELEKYLDQSNIITVLKERNFIAQKLHDHLGHRITSSIMQLEVTKEMIGNNDEIAKKSLVTAMDNLREGMEEIRDFLRQVKPGQSVIGIENIKELVLKFQYVTGIETAFLCDGDTSTIKLMELRIIEDNIKEALTNAAKYSNATKITVSILVFNMFYRVEIRDNGRGVEKLSKGLGLRGIEERLEEINGRVEYYNDNGFVVNMIINKGRKK</sequence>
<comment type="catalytic activity">
    <reaction evidence="1">
        <text>ATP + protein L-histidine = ADP + protein N-phospho-L-histidine.</text>
        <dbReference type="EC" id="2.7.13.3"/>
    </reaction>
</comment>
<keyword evidence="6 12" id="KW-0418">Kinase</keyword>
<evidence type="ECO:0000256" key="1">
    <source>
        <dbReference type="ARBA" id="ARBA00000085"/>
    </source>
</evidence>
<dbReference type="EMBL" id="HG917869">
    <property type="protein sequence ID" value="CDM70063.1"/>
    <property type="molecule type" value="Genomic_DNA"/>
</dbReference>
<feature type="transmembrane region" description="Helical" evidence="9">
    <location>
        <begin position="113"/>
        <end position="133"/>
    </location>
</feature>
<dbReference type="InterPro" id="IPR011712">
    <property type="entry name" value="Sig_transdc_His_kin_sub3_dim/P"/>
</dbReference>
<dbReference type="EC" id="2.7.13.3" evidence="2"/>
<dbReference type="eggNOG" id="COG4585">
    <property type="taxonomic scope" value="Bacteria"/>
</dbReference>
<keyword evidence="9" id="KW-0812">Transmembrane</keyword>
<dbReference type="AlphaFoldDB" id="W6S014"/>
<dbReference type="SUPFAM" id="SSF55874">
    <property type="entry name" value="ATPase domain of HSP90 chaperone/DNA topoisomerase II/histidine kinase"/>
    <property type="match status" value="1"/>
</dbReference>
<dbReference type="GO" id="GO:0005524">
    <property type="term" value="F:ATP binding"/>
    <property type="evidence" value="ECO:0007669"/>
    <property type="project" value="UniProtKB-KW"/>
</dbReference>
<feature type="transmembrane region" description="Helical" evidence="9">
    <location>
        <begin position="62"/>
        <end position="85"/>
    </location>
</feature>
<evidence type="ECO:0000313" key="12">
    <source>
        <dbReference type="EMBL" id="CDM70063.1"/>
    </source>
</evidence>
<dbReference type="Pfam" id="PF07730">
    <property type="entry name" value="HisKA_3"/>
    <property type="match status" value="1"/>
</dbReference>
<dbReference type="Proteomes" id="UP000019426">
    <property type="component" value="Chromosome M2/40_rep2"/>
</dbReference>